<dbReference type="Gene3D" id="1.10.287.130">
    <property type="match status" value="1"/>
</dbReference>
<dbReference type="SMART" id="SM00387">
    <property type="entry name" value="HATPase_c"/>
    <property type="match status" value="1"/>
</dbReference>
<dbReference type="PRINTS" id="PR00344">
    <property type="entry name" value="BCTRLSENSOR"/>
</dbReference>
<evidence type="ECO:0000256" key="4">
    <source>
        <dbReference type="ARBA" id="ARBA00022475"/>
    </source>
</evidence>
<evidence type="ECO:0000256" key="10">
    <source>
        <dbReference type="ARBA" id="ARBA00022840"/>
    </source>
</evidence>
<dbReference type="GO" id="GO:0005524">
    <property type="term" value="F:ATP binding"/>
    <property type="evidence" value="ECO:0007669"/>
    <property type="project" value="UniProtKB-KW"/>
</dbReference>
<dbReference type="Pfam" id="PF00989">
    <property type="entry name" value="PAS"/>
    <property type="match status" value="1"/>
</dbReference>
<keyword evidence="6" id="KW-0808">Transferase</keyword>
<dbReference type="PROSITE" id="PS50109">
    <property type="entry name" value="HIS_KIN"/>
    <property type="match status" value="1"/>
</dbReference>
<dbReference type="InterPro" id="IPR005467">
    <property type="entry name" value="His_kinase_dom"/>
</dbReference>
<evidence type="ECO:0000256" key="12">
    <source>
        <dbReference type="ARBA" id="ARBA00023012"/>
    </source>
</evidence>
<name>A0A1H0HF57_9BACI</name>
<dbReference type="Pfam" id="PF17203">
    <property type="entry name" value="sCache_3_2"/>
    <property type="match status" value="1"/>
</dbReference>
<evidence type="ECO:0000256" key="9">
    <source>
        <dbReference type="ARBA" id="ARBA00022777"/>
    </source>
</evidence>
<dbReference type="SUPFAM" id="SSF55874">
    <property type="entry name" value="ATPase domain of HSP90 chaperone/DNA topoisomerase II/histidine kinase"/>
    <property type="match status" value="1"/>
</dbReference>
<keyword evidence="11 14" id="KW-1133">Transmembrane helix</keyword>
<dbReference type="PANTHER" id="PTHR43547">
    <property type="entry name" value="TWO-COMPONENT HISTIDINE KINASE"/>
    <property type="match status" value="1"/>
</dbReference>
<dbReference type="AlphaFoldDB" id="A0A1H0HF57"/>
<feature type="domain" description="Histidine kinase" evidence="15">
    <location>
        <begin position="314"/>
        <end position="526"/>
    </location>
</feature>
<dbReference type="SUPFAM" id="SSF55785">
    <property type="entry name" value="PYP-like sensor domain (PAS domain)"/>
    <property type="match status" value="1"/>
</dbReference>
<dbReference type="GO" id="GO:0006355">
    <property type="term" value="P:regulation of DNA-templated transcription"/>
    <property type="evidence" value="ECO:0007669"/>
    <property type="project" value="InterPro"/>
</dbReference>
<dbReference type="InterPro" id="IPR039506">
    <property type="entry name" value="SPOB_a"/>
</dbReference>
<keyword evidence="7 14" id="KW-0812">Transmembrane</keyword>
<dbReference type="RefSeq" id="WP_342028392.1">
    <property type="nucleotide sequence ID" value="NZ_FNIL01000008.1"/>
</dbReference>
<dbReference type="InterPro" id="IPR035965">
    <property type="entry name" value="PAS-like_dom_sf"/>
</dbReference>
<dbReference type="InterPro" id="IPR029151">
    <property type="entry name" value="Sensor-like_sf"/>
</dbReference>
<evidence type="ECO:0000256" key="8">
    <source>
        <dbReference type="ARBA" id="ARBA00022741"/>
    </source>
</evidence>
<dbReference type="SMART" id="SM00091">
    <property type="entry name" value="PAS"/>
    <property type="match status" value="1"/>
</dbReference>
<sequence>MKRKFGLSTIITLFVCIVVLVSLLVTDILISTSTSERIQESEEEKALLVSRTVAESSIVAESLAAGEPTEEIQAYTNEVQSITELLFVVVMDMEAIRYTHPTPERIGLPFAGGDEEEVLEGEEYVSISEGTLGESLRAFTPIYDDFGNQLGAVVVGISLENVDLALQENHWNIVNGSLVGIIVGILGALLLAGYIKRILFGLEPYEISKLLEERSAMLQSVHEGIVAVDEQQKITLVNQSALQLFRQAGLPEQPIGMKITDFMPNTKLDRVMETEDAERDEEQTLNGIAILTNREPIIVNGEVVGAIATFRDKTEVNQLAQQLTGVKTYIEALRAQTHEFMNRLHVILGMVQMEAYDELIEFIRKIIDLKKQDADIVTKRVKDPVLAGFFMGKMSYARERNVTFIISPETKISRELDVGISKELITIIGNLVDNAIESLANTLEKEISLEIIEKEDKLQITVADNGPGISRENVKQIFEKGFSTKGTNRGFGLYLMKQSMEKLNGTFEVDSNEEGTIFKVEVEHITKGKEEEDDD</sequence>
<dbReference type="InterPro" id="IPR000014">
    <property type="entry name" value="PAS"/>
</dbReference>
<feature type="transmembrane region" description="Helical" evidence="14">
    <location>
        <begin position="173"/>
        <end position="195"/>
    </location>
</feature>
<comment type="subcellular location">
    <subcellularLocation>
        <location evidence="2">Cell membrane</location>
        <topology evidence="2">Multi-pass membrane protein</topology>
    </subcellularLocation>
</comment>
<dbReference type="PANTHER" id="PTHR43547:SF10">
    <property type="entry name" value="SENSOR HISTIDINE KINASE DCUS"/>
    <property type="match status" value="1"/>
</dbReference>
<evidence type="ECO:0000256" key="2">
    <source>
        <dbReference type="ARBA" id="ARBA00004651"/>
    </source>
</evidence>
<evidence type="ECO:0000256" key="5">
    <source>
        <dbReference type="ARBA" id="ARBA00022553"/>
    </source>
</evidence>
<dbReference type="GO" id="GO:0005886">
    <property type="term" value="C:plasma membrane"/>
    <property type="evidence" value="ECO:0007669"/>
    <property type="project" value="UniProtKB-SubCell"/>
</dbReference>
<dbReference type="InterPro" id="IPR013767">
    <property type="entry name" value="PAS_fold"/>
</dbReference>
<dbReference type="Pfam" id="PF14689">
    <property type="entry name" value="SPOB_a"/>
    <property type="match status" value="1"/>
</dbReference>
<keyword evidence="9 16" id="KW-0418">Kinase</keyword>
<evidence type="ECO:0000256" key="13">
    <source>
        <dbReference type="ARBA" id="ARBA00023136"/>
    </source>
</evidence>
<dbReference type="FunFam" id="1.10.287.130:FF:000011">
    <property type="entry name" value="Sensor histidine kinase DcuS"/>
    <property type="match status" value="1"/>
</dbReference>
<evidence type="ECO:0000256" key="11">
    <source>
        <dbReference type="ARBA" id="ARBA00022989"/>
    </source>
</evidence>
<evidence type="ECO:0000313" key="17">
    <source>
        <dbReference type="Proteomes" id="UP000198778"/>
    </source>
</evidence>
<feature type="transmembrane region" description="Helical" evidence="14">
    <location>
        <begin position="7"/>
        <end position="30"/>
    </location>
</feature>
<reference evidence="17" key="1">
    <citation type="submission" date="2016-10" db="EMBL/GenBank/DDBJ databases">
        <authorList>
            <person name="Varghese N."/>
            <person name="Submissions S."/>
        </authorList>
    </citation>
    <scope>NUCLEOTIDE SEQUENCE [LARGE SCALE GENOMIC DNA]</scope>
    <source>
        <strain evidence="17">CGMCC 1.10369</strain>
    </source>
</reference>
<evidence type="ECO:0000256" key="1">
    <source>
        <dbReference type="ARBA" id="ARBA00000085"/>
    </source>
</evidence>
<dbReference type="FunFam" id="3.30.450.20:FF:000018">
    <property type="entry name" value="Sensor histidine kinase DcuS"/>
    <property type="match status" value="1"/>
</dbReference>
<keyword evidence="12" id="KW-0902">Two-component regulatory system</keyword>
<dbReference type="Proteomes" id="UP000198778">
    <property type="component" value="Unassembled WGS sequence"/>
</dbReference>
<proteinExistence type="predicted"/>
<dbReference type="InterPro" id="IPR033463">
    <property type="entry name" value="sCache_3"/>
</dbReference>
<dbReference type="STRING" id="745820.SAMN04488053_10878"/>
<evidence type="ECO:0000256" key="3">
    <source>
        <dbReference type="ARBA" id="ARBA00012438"/>
    </source>
</evidence>
<dbReference type="EMBL" id="FNIL01000008">
    <property type="protein sequence ID" value="SDO17713.1"/>
    <property type="molecule type" value="Genomic_DNA"/>
</dbReference>
<evidence type="ECO:0000256" key="14">
    <source>
        <dbReference type="SAM" id="Phobius"/>
    </source>
</evidence>
<evidence type="ECO:0000256" key="6">
    <source>
        <dbReference type="ARBA" id="ARBA00022679"/>
    </source>
</evidence>
<dbReference type="InterPro" id="IPR004358">
    <property type="entry name" value="Sig_transdc_His_kin-like_C"/>
</dbReference>
<accession>A0A1H0HF57</accession>
<keyword evidence="13 14" id="KW-0472">Membrane</keyword>
<dbReference type="InterPro" id="IPR016120">
    <property type="entry name" value="Sig_transdc_His_kin_SpoOB"/>
</dbReference>
<evidence type="ECO:0000313" key="16">
    <source>
        <dbReference type="EMBL" id="SDO17713.1"/>
    </source>
</evidence>
<dbReference type="EC" id="2.7.13.3" evidence="3"/>
<evidence type="ECO:0000256" key="7">
    <source>
        <dbReference type="ARBA" id="ARBA00022692"/>
    </source>
</evidence>
<comment type="catalytic activity">
    <reaction evidence="1">
        <text>ATP + protein L-histidine = ADP + protein N-phospho-L-histidine.</text>
        <dbReference type="EC" id="2.7.13.3"/>
    </reaction>
</comment>
<keyword evidence="5" id="KW-0597">Phosphoprotein</keyword>
<keyword evidence="10" id="KW-0067">ATP-binding</keyword>
<dbReference type="InterPro" id="IPR036890">
    <property type="entry name" value="HATPase_C_sf"/>
</dbReference>
<dbReference type="NCBIfam" id="NF008298">
    <property type="entry name" value="PRK11086.1"/>
    <property type="match status" value="1"/>
</dbReference>
<dbReference type="Pfam" id="PF02518">
    <property type="entry name" value="HATPase_c"/>
    <property type="match status" value="1"/>
</dbReference>
<keyword evidence="17" id="KW-1185">Reference proteome</keyword>
<dbReference type="CDD" id="cd00130">
    <property type="entry name" value="PAS"/>
    <property type="match status" value="1"/>
</dbReference>
<dbReference type="SUPFAM" id="SSF55890">
    <property type="entry name" value="Sporulation response regulatory protein Spo0B"/>
    <property type="match status" value="1"/>
</dbReference>
<keyword evidence="8" id="KW-0547">Nucleotide-binding</keyword>
<evidence type="ECO:0000259" key="15">
    <source>
        <dbReference type="PROSITE" id="PS50109"/>
    </source>
</evidence>
<dbReference type="NCBIfam" id="TIGR00229">
    <property type="entry name" value="sensory_box"/>
    <property type="match status" value="1"/>
</dbReference>
<protein>
    <recommendedName>
        <fullName evidence="3">histidine kinase</fullName>
        <ecNumber evidence="3">2.7.13.3</ecNumber>
    </recommendedName>
</protein>
<keyword evidence="4" id="KW-1003">Cell membrane</keyword>
<dbReference type="Gene3D" id="3.30.565.10">
    <property type="entry name" value="Histidine kinase-like ATPase, C-terminal domain"/>
    <property type="match status" value="1"/>
</dbReference>
<gene>
    <name evidence="16" type="ORF">SAMN04488053_10878</name>
</gene>
<dbReference type="SUPFAM" id="SSF103190">
    <property type="entry name" value="Sensory domain-like"/>
    <property type="match status" value="1"/>
</dbReference>
<dbReference type="Gene3D" id="3.30.450.20">
    <property type="entry name" value="PAS domain"/>
    <property type="match status" value="2"/>
</dbReference>
<dbReference type="GO" id="GO:0000155">
    <property type="term" value="F:phosphorelay sensor kinase activity"/>
    <property type="evidence" value="ECO:0007669"/>
    <property type="project" value="InterPro"/>
</dbReference>
<organism evidence="16 17">
    <name type="scientific">Alkalicoccus daliensis</name>
    <dbReference type="NCBI Taxonomy" id="745820"/>
    <lineage>
        <taxon>Bacteria</taxon>
        <taxon>Bacillati</taxon>
        <taxon>Bacillota</taxon>
        <taxon>Bacilli</taxon>
        <taxon>Bacillales</taxon>
        <taxon>Bacillaceae</taxon>
        <taxon>Alkalicoccus</taxon>
    </lineage>
</organism>
<dbReference type="InterPro" id="IPR003594">
    <property type="entry name" value="HATPase_dom"/>
</dbReference>